<dbReference type="CDD" id="cd00102">
    <property type="entry name" value="IPT"/>
    <property type="match status" value="1"/>
</dbReference>
<dbReference type="SUPFAM" id="SSF48403">
    <property type="entry name" value="Ankyrin repeat"/>
    <property type="match status" value="1"/>
</dbReference>
<dbReference type="Pfam" id="PF12796">
    <property type="entry name" value="Ank_2"/>
    <property type="match status" value="1"/>
</dbReference>
<dbReference type="SUPFAM" id="SSF81296">
    <property type="entry name" value="E set domains"/>
    <property type="match status" value="1"/>
</dbReference>
<protein>
    <submittedName>
        <fullName evidence="6">SPT3 Dosage dependent suppressor of Ty-induced promoter mutations-like protein</fullName>
    </submittedName>
</protein>
<accession>A0A9W8LT20</accession>
<gene>
    <name evidence="6" type="primary">SPT23</name>
    <name evidence="6" type="ORF">H4R20_003411</name>
</gene>
<dbReference type="Proteomes" id="UP001140094">
    <property type="component" value="Unassembled WGS sequence"/>
</dbReference>
<dbReference type="SMART" id="SM00248">
    <property type="entry name" value="ANK"/>
    <property type="match status" value="2"/>
</dbReference>
<dbReference type="GO" id="GO:0003712">
    <property type="term" value="F:transcription coregulator activity"/>
    <property type="evidence" value="ECO:0007669"/>
    <property type="project" value="TreeGrafter"/>
</dbReference>
<dbReference type="InterPro" id="IPR014756">
    <property type="entry name" value="Ig_E-set"/>
</dbReference>
<keyword evidence="1 2" id="KW-0040">ANK repeat</keyword>
<dbReference type="Gene3D" id="2.60.40.10">
    <property type="entry name" value="Immunoglobulins"/>
    <property type="match status" value="1"/>
</dbReference>
<keyword evidence="7" id="KW-1185">Reference proteome</keyword>
<dbReference type="GO" id="GO:0005634">
    <property type="term" value="C:nucleus"/>
    <property type="evidence" value="ECO:0007669"/>
    <property type="project" value="TreeGrafter"/>
</dbReference>
<dbReference type="InterPro" id="IPR002110">
    <property type="entry name" value="Ankyrin_rpt"/>
</dbReference>
<evidence type="ECO:0000256" key="3">
    <source>
        <dbReference type="SAM" id="MobiDB-lite"/>
    </source>
</evidence>
<comment type="caution">
    <text evidence="6">The sequence shown here is derived from an EMBL/GenBank/DDBJ whole genome shotgun (WGS) entry which is preliminary data.</text>
</comment>
<dbReference type="Pfam" id="PF01833">
    <property type="entry name" value="TIG"/>
    <property type="match status" value="1"/>
</dbReference>
<organism evidence="6 7">
    <name type="scientific">Coemansia guatemalensis</name>
    <dbReference type="NCBI Taxonomy" id="2761395"/>
    <lineage>
        <taxon>Eukaryota</taxon>
        <taxon>Fungi</taxon>
        <taxon>Fungi incertae sedis</taxon>
        <taxon>Zoopagomycota</taxon>
        <taxon>Kickxellomycotina</taxon>
        <taxon>Kickxellomycetes</taxon>
        <taxon>Kickxellales</taxon>
        <taxon>Kickxellaceae</taxon>
        <taxon>Coemansia</taxon>
    </lineage>
</organism>
<dbReference type="EMBL" id="JANBUO010000708">
    <property type="protein sequence ID" value="KAJ2802101.1"/>
    <property type="molecule type" value="Genomic_DNA"/>
</dbReference>
<feature type="domain" description="IPT/TIG" evidence="4">
    <location>
        <begin position="672"/>
        <end position="740"/>
    </location>
</feature>
<dbReference type="Pfam" id="PF25603">
    <property type="entry name" value="SPT23_MGA2_DBD"/>
    <property type="match status" value="1"/>
</dbReference>
<dbReference type="AlphaFoldDB" id="A0A9W8LT20"/>
<proteinExistence type="predicted"/>
<dbReference type="InterPro" id="IPR013783">
    <property type="entry name" value="Ig-like_fold"/>
</dbReference>
<name>A0A9W8LT20_9FUNG</name>
<dbReference type="GO" id="GO:0006357">
    <property type="term" value="P:regulation of transcription by RNA polymerase II"/>
    <property type="evidence" value="ECO:0007669"/>
    <property type="project" value="TreeGrafter"/>
</dbReference>
<feature type="repeat" description="ANK" evidence="2">
    <location>
        <begin position="884"/>
        <end position="916"/>
    </location>
</feature>
<dbReference type="InterPro" id="IPR036770">
    <property type="entry name" value="Ankyrin_rpt-contain_sf"/>
</dbReference>
<dbReference type="OrthoDB" id="71307at2759"/>
<dbReference type="Gene3D" id="1.25.40.20">
    <property type="entry name" value="Ankyrin repeat-containing domain"/>
    <property type="match status" value="1"/>
</dbReference>
<evidence type="ECO:0000259" key="5">
    <source>
        <dbReference type="Pfam" id="PF25603"/>
    </source>
</evidence>
<evidence type="ECO:0000256" key="1">
    <source>
        <dbReference type="ARBA" id="ARBA00023043"/>
    </source>
</evidence>
<dbReference type="PANTHER" id="PTHR23335:SF1">
    <property type="entry name" value="CALMODULIN-BINDING TRANSCRIPTION ACTIVATOR, ISOFORM F"/>
    <property type="match status" value="1"/>
</dbReference>
<dbReference type="InterPro" id="IPR057962">
    <property type="entry name" value="SPT23_MGA2_DBD"/>
</dbReference>
<reference evidence="6" key="1">
    <citation type="submission" date="2022-07" db="EMBL/GenBank/DDBJ databases">
        <title>Phylogenomic reconstructions and comparative analyses of Kickxellomycotina fungi.</title>
        <authorList>
            <person name="Reynolds N.K."/>
            <person name="Stajich J.E."/>
            <person name="Barry K."/>
            <person name="Grigoriev I.V."/>
            <person name="Crous P."/>
            <person name="Smith M.E."/>
        </authorList>
    </citation>
    <scope>NUCLEOTIDE SEQUENCE</scope>
    <source>
        <strain evidence="6">NRRL 1565</strain>
    </source>
</reference>
<feature type="domain" description="SPT23/MGA2-like DNA-binding" evidence="5">
    <location>
        <begin position="229"/>
        <end position="454"/>
    </location>
</feature>
<evidence type="ECO:0000259" key="4">
    <source>
        <dbReference type="Pfam" id="PF01833"/>
    </source>
</evidence>
<evidence type="ECO:0000256" key="2">
    <source>
        <dbReference type="PROSITE-ProRule" id="PRU00023"/>
    </source>
</evidence>
<sequence length="1058" mass="111247">MAENSSDNSALQEYLRATTEGEAAQANANLSAFLLGANTKSTPGSPQMFQEALGFNSVRTSPALRPAAGNLNEMARHSFTNLGALGQYGPLGVESSSNNSALPSATASPTVGNATQTINRRNLLSGMANLNMSQQPSLPPSVIAQDTFGQGVDTSGMFEAVTSPFAQPARSDSAMPNVTVSSPLGNSRAAGVGAFGSGAGVVARPPITIGASSSEAQQRIEQTMARGLNIELDGIPSENAKSRVETQIKLTLRLNTDDGARATCWTHLALPELLVSRDKFRHRLQTRQQQSENGLPASPQHVLRLEAMIKCSSDLTREVETCRGCINREYKRSLRRKDARARSGMPSACTTPVQSRPESPLGDSLGVRGMTGSMEADWDESRMALERKRVVIFNCNDLLDFSKGEVVLPTRITCYCRHHMEKEGFCLYLTLLDANNNVVASHVSPPIMITDDHKSTKFKIDRTKTRAKAEYERHGDGSAAYANHALSGMSSPHAGPGTAGAFALGDTGVLGLKAAGGRQAMSARNSPTLRPHHGYGYHPQHAFLDTYSQFASLAGTPSLGNTPLGSPLLTAAHISGFESPFRLPQQQQQQQQQALSGYHTPTAQQSAATMASLFGQDAATAGGAAAQSQSLLPVSPMYGPGGQGSALFGGDPMGAATGLMPQLGQPQEPMQIGQLIPKQGPVAGGASVLITGRGFHQNIEVYFGEARAGHVRVESPTSITCVLPPTKVSGPVPLRIRDQTSMAMYESGGEQGAFVYNEDTDQAMAELALHIVGLAQPRDGDAKGGSPGQHKQINRALLQNPQVEGMLRELYSASASRNLVELENSLIKLFALLISKGLLEPSRLTTRHDTTGRTMLHFASLLGMCSLLSFTLRNGGAMDGADNNGMTAMHFACMFGRSDIVELLLNAGASHNMRACFGLTPADMARSLGHVQVSALIDERDGYMNFIKDDQVAEPSLAAAVAGYGGLPPGWGGSGYAMPADAAAHQSQDVAGGSSSLAAAAAAAAAAAMSGPSAGAYSTMVAPAASAGMYLQHGSAEVSPATADMLFSPQQPYEPTQQ</sequence>
<dbReference type="PANTHER" id="PTHR23335">
    <property type="entry name" value="CALMODULIN-BINDING TRANSCRIPTION ACTIVATOR CAMTA"/>
    <property type="match status" value="1"/>
</dbReference>
<feature type="compositionally biased region" description="Polar residues" evidence="3">
    <location>
        <begin position="348"/>
        <end position="357"/>
    </location>
</feature>
<dbReference type="InterPro" id="IPR002909">
    <property type="entry name" value="IPT_dom"/>
</dbReference>
<feature type="region of interest" description="Disordered" evidence="3">
    <location>
        <begin position="582"/>
        <end position="601"/>
    </location>
</feature>
<evidence type="ECO:0000313" key="6">
    <source>
        <dbReference type="EMBL" id="KAJ2802101.1"/>
    </source>
</evidence>
<dbReference type="PROSITE" id="PS50088">
    <property type="entry name" value="ANK_REPEAT"/>
    <property type="match status" value="2"/>
</dbReference>
<evidence type="ECO:0000313" key="7">
    <source>
        <dbReference type="Proteomes" id="UP001140094"/>
    </source>
</evidence>
<feature type="region of interest" description="Disordered" evidence="3">
    <location>
        <begin position="341"/>
        <end position="367"/>
    </location>
</feature>
<feature type="repeat" description="ANK" evidence="2">
    <location>
        <begin position="851"/>
        <end position="883"/>
    </location>
</feature>
<dbReference type="PROSITE" id="PS50297">
    <property type="entry name" value="ANK_REP_REGION"/>
    <property type="match status" value="1"/>
</dbReference>
<dbReference type="GO" id="GO:0003690">
    <property type="term" value="F:double-stranded DNA binding"/>
    <property type="evidence" value="ECO:0007669"/>
    <property type="project" value="TreeGrafter"/>
</dbReference>